<feature type="domain" description="6-phosphogluconate dehydrogenase NADP-binding" evidence="3">
    <location>
        <begin position="4"/>
        <end position="116"/>
    </location>
</feature>
<sequence length="139" mass="15566">MKEKLGFIGLGNLGLPMSINFLRAGYEVFGFDINAKAIDRFIAEDGVGLATLQDVIKQSDVIMTSLPTPQAVEQVYKAQDGILQHAKQIDFSTVNPQLNDLLHKEARSLGLRYLGTCKWECHWCYSSTKIIKVDLEFSE</sequence>
<proteinExistence type="predicted"/>
<comment type="caution">
    <text evidence="4">The sequence shown here is derived from an EMBL/GenBank/DDBJ whole genome shotgun (WGS) entry which is preliminary data.</text>
</comment>
<evidence type="ECO:0000256" key="1">
    <source>
        <dbReference type="ARBA" id="ARBA00023002"/>
    </source>
</evidence>
<organism evidence="4 5">
    <name type="scientific">Lysinibacillus parviboronicapiens</name>
    <dbReference type="NCBI Taxonomy" id="436516"/>
    <lineage>
        <taxon>Bacteria</taxon>
        <taxon>Bacillati</taxon>
        <taxon>Bacillota</taxon>
        <taxon>Bacilli</taxon>
        <taxon>Bacillales</taxon>
        <taxon>Bacillaceae</taxon>
        <taxon>Lysinibacillus</taxon>
    </lineage>
</organism>
<evidence type="ECO:0000313" key="5">
    <source>
        <dbReference type="Proteomes" id="UP001549363"/>
    </source>
</evidence>
<name>A0ABV2PFJ2_9BACI</name>
<keyword evidence="5" id="KW-1185">Reference proteome</keyword>
<gene>
    <name evidence="4" type="ORF">ABIA69_000571</name>
</gene>
<evidence type="ECO:0000256" key="2">
    <source>
        <dbReference type="ARBA" id="ARBA00023027"/>
    </source>
</evidence>
<dbReference type="InterPro" id="IPR036291">
    <property type="entry name" value="NAD(P)-bd_dom_sf"/>
</dbReference>
<protein>
    <submittedName>
        <fullName evidence="4">3-hydroxyisobutyrate dehydrogenase-like beta-hydroxyacid dehydrogenase</fullName>
    </submittedName>
</protein>
<dbReference type="PANTHER" id="PTHR22981">
    <property type="entry name" value="3-HYDROXYISOBUTYRATE DEHYDROGENASE-RELATED"/>
    <property type="match status" value="1"/>
</dbReference>
<dbReference type="Gene3D" id="3.40.50.720">
    <property type="entry name" value="NAD(P)-binding Rossmann-like Domain"/>
    <property type="match status" value="1"/>
</dbReference>
<dbReference type="SUPFAM" id="SSF51735">
    <property type="entry name" value="NAD(P)-binding Rossmann-fold domains"/>
    <property type="match status" value="1"/>
</dbReference>
<evidence type="ECO:0000313" key="4">
    <source>
        <dbReference type="EMBL" id="MET4559428.1"/>
    </source>
</evidence>
<dbReference type="RefSeq" id="WP_354470863.1">
    <property type="nucleotide sequence ID" value="NZ_JBEPSB010000001.1"/>
</dbReference>
<accession>A0ABV2PFJ2</accession>
<dbReference type="InterPro" id="IPR006115">
    <property type="entry name" value="6PGDH_NADP-bd"/>
</dbReference>
<keyword evidence="2" id="KW-0520">NAD</keyword>
<evidence type="ECO:0000259" key="3">
    <source>
        <dbReference type="Pfam" id="PF03446"/>
    </source>
</evidence>
<keyword evidence="1" id="KW-0560">Oxidoreductase</keyword>
<dbReference type="PANTHER" id="PTHR22981:SF7">
    <property type="entry name" value="3-HYDROXYISOBUTYRATE DEHYDROGENASE, MITOCHONDRIAL"/>
    <property type="match status" value="1"/>
</dbReference>
<dbReference type="EMBL" id="JBEPSB010000001">
    <property type="protein sequence ID" value="MET4559428.1"/>
    <property type="molecule type" value="Genomic_DNA"/>
</dbReference>
<reference evidence="4 5" key="1">
    <citation type="submission" date="2024-06" db="EMBL/GenBank/DDBJ databases">
        <title>Sorghum-associated microbial communities from plants grown in Nebraska, USA.</title>
        <authorList>
            <person name="Schachtman D."/>
        </authorList>
    </citation>
    <scope>NUCLEOTIDE SEQUENCE [LARGE SCALE GENOMIC DNA]</scope>
    <source>
        <strain evidence="4 5">736</strain>
    </source>
</reference>
<dbReference type="Pfam" id="PF03446">
    <property type="entry name" value="NAD_binding_2"/>
    <property type="match status" value="1"/>
</dbReference>
<dbReference type="Proteomes" id="UP001549363">
    <property type="component" value="Unassembled WGS sequence"/>
</dbReference>